<feature type="transmembrane region" description="Helical" evidence="6">
    <location>
        <begin position="228"/>
        <end position="248"/>
    </location>
</feature>
<feature type="transmembrane region" description="Helical" evidence="6">
    <location>
        <begin position="158"/>
        <end position="175"/>
    </location>
</feature>
<evidence type="ECO:0000256" key="6">
    <source>
        <dbReference type="SAM" id="Phobius"/>
    </source>
</evidence>
<feature type="transmembrane region" description="Helical" evidence="6">
    <location>
        <begin position="337"/>
        <end position="359"/>
    </location>
</feature>
<dbReference type="GO" id="GO:0005886">
    <property type="term" value="C:plasma membrane"/>
    <property type="evidence" value="ECO:0007669"/>
    <property type="project" value="UniProtKB-SubCell"/>
</dbReference>
<gene>
    <name evidence="7" type="ORF">A0131_05190</name>
</gene>
<evidence type="ECO:0000313" key="7">
    <source>
        <dbReference type="EMBL" id="KYH14172.1"/>
    </source>
</evidence>
<feature type="transmembrane region" description="Helical" evidence="6">
    <location>
        <begin position="269"/>
        <end position="291"/>
    </location>
</feature>
<evidence type="ECO:0000256" key="5">
    <source>
        <dbReference type="ARBA" id="ARBA00023136"/>
    </source>
</evidence>
<reference evidence="7 8" key="1">
    <citation type="submission" date="2016-02" db="EMBL/GenBank/DDBJ databases">
        <title>Draft genome sequence of hydrocarbon degrading Staphylococcus saprophyticus Strain CNV2, isolated from crude-oil contaminated soil from Noonmati Oil Refinery, Guwahati, Assam, India.</title>
        <authorList>
            <person name="Mukherjee A."/>
            <person name="Chettri B."/>
            <person name="Langpoklakpam J."/>
            <person name="Singh A.K."/>
            <person name="Chattopadhyay D.J."/>
        </authorList>
    </citation>
    <scope>NUCLEOTIDE SEQUENCE [LARGE SCALE GENOMIC DNA]</scope>
    <source>
        <strain evidence="7 8">CNV2</strain>
    </source>
</reference>
<dbReference type="EMBL" id="LUGM01000002">
    <property type="protein sequence ID" value="KYH14172.1"/>
    <property type="molecule type" value="Genomic_DNA"/>
</dbReference>
<feature type="transmembrane region" description="Helical" evidence="6">
    <location>
        <begin position="187"/>
        <end position="208"/>
    </location>
</feature>
<keyword evidence="4 6" id="KW-1133">Transmembrane helix</keyword>
<comment type="subcellular location">
    <subcellularLocation>
        <location evidence="1">Cell membrane</location>
        <topology evidence="1">Multi-pass membrane protein</topology>
    </subcellularLocation>
</comment>
<feature type="transmembrane region" description="Helical" evidence="6">
    <location>
        <begin position="100"/>
        <end position="121"/>
    </location>
</feature>
<dbReference type="AlphaFoldDB" id="A0A151A4A0"/>
<protein>
    <recommendedName>
        <fullName evidence="9">Polysaccharide biosynthesis protein</fullName>
    </recommendedName>
</protein>
<proteinExistence type="predicted"/>
<keyword evidence="2" id="KW-1003">Cell membrane</keyword>
<feature type="transmembrane region" description="Helical" evidence="6">
    <location>
        <begin position="35"/>
        <end position="56"/>
    </location>
</feature>
<feature type="transmembrane region" description="Helical" evidence="6">
    <location>
        <begin position="311"/>
        <end position="330"/>
    </location>
</feature>
<name>A0A151A4A0_9STAP</name>
<feature type="transmembrane region" description="Helical" evidence="6">
    <location>
        <begin position="133"/>
        <end position="152"/>
    </location>
</feature>
<organism evidence="7 8">
    <name type="scientific">Staphylococcus kloosii</name>
    <dbReference type="NCBI Taxonomy" id="29384"/>
    <lineage>
        <taxon>Bacteria</taxon>
        <taxon>Bacillati</taxon>
        <taxon>Bacillota</taxon>
        <taxon>Bacilli</taxon>
        <taxon>Bacillales</taxon>
        <taxon>Staphylococcaceae</taxon>
        <taxon>Staphylococcus</taxon>
    </lineage>
</organism>
<keyword evidence="3 6" id="KW-0812">Transmembrane</keyword>
<dbReference type="RefSeq" id="WP_061854358.1">
    <property type="nucleotide sequence ID" value="NZ_LUGM01000002.1"/>
</dbReference>
<feature type="transmembrane region" description="Helical" evidence="6">
    <location>
        <begin position="76"/>
        <end position="94"/>
    </location>
</feature>
<evidence type="ECO:0000313" key="8">
    <source>
        <dbReference type="Proteomes" id="UP000075418"/>
    </source>
</evidence>
<evidence type="ECO:0000256" key="2">
    <source>
        <dbReference type="ARBA" id="ARBA00022475"/>
    </source>
</evidence>
<evidence type="ECO:0000256" key="1">
    <source>
        <dbReference type="ARBA" id="ARBA00004651"/>
    </source>
</evidence>
<keyword evidence="5 6" id="KW-0472">Membrane</keyword>
<dbReference type="PANTHER" id="PTHR30250">
    <property type="entry name" value="PST FAMILY PREDICTED COLANIC ACID TRANSPORTER"/>
    <property type="match status" value="1"/>
</dbReference>
<evidence type="ECO:0008006" key="9">
    <source>
        <dbReference type="Google" id="ProtNLM"/>
    </source>
</evidence>
<evidence type="ECO:0000256" key="4">
    <source>
        <dbReference type="ARBA" id="ARBA00022989"/>
    </source>
</evidence>
<sequence>MNKNFLVYLAGNIVFGFTQWFVIVLIIKFGTKLELGAYTYGVAVIAPILLMMSYGYSTLIVTKPELQKSMIYLTRWLNMIITFTLYGLFIWLWSDITSDLYKLMAVIALTKIAESLMEIDYSYAIKLNKHWKVGVYKIIFSLYQLCLIVVGYYKCSNLFLPLLIYSTTVIIFATYKSRRQFSFKTFNWQQLLMLIKFGMPLSIALFLSSLNTNIPKYALENYKSLADVGIFSSLIIFYSAGNVFYYSLYNFLLPRVVDRQHNRSFLQRLLLLILTGNGVILLGLIILEACFIESAIKLVFNAQFLNYKRELLIIITSSFAVYTSTLLDLFINTFQKYTFNTVTQIISVCVVFIGSIYLIPIYSVFGAALTFVLFAITVFSLKLLISIFIIRGVKHGD</sequence>
<feature type="transmembrane region" description="Helical" evidence="6">
    <location>
        <begin position="7"/>
        <end position="29"/>
    </location>
</feature>
<accession>A0A151A4A0</accession>
<comment type="caution">
    <text evidence="7">The sequence shown here is derived from an EMBL/GenBank/DDBJ whole genome shotgun (WGS) entry which is preliminary data.</text>
</comment>
<feature type="transmembrane region" description="Helical" evidence="6">
    <location>
        <begin position="365"/>
        <end position="390"/>
    </location>
</feature>
<dbReference type="PANTHER" id="PTHR30250:SF11">
    <property type="entry name" value="O-ANTIGEN TRANSPORTER-RELATED"/>
    <property type="match status" value="1"/>
</dbReference>
<evidence type="ECO:0000256" key="3">
    <source>
        <dbReference type="ARBA" id="ARBA00022692"/>
    </source>
</evidence>
<dbReference type="InterPro" id="IPR050833">
    <property type="entry name" value="Poly_Biosynth_Transport"/>
</dbReference>
<dbReference type="Proteomes" id="UP000075418">
    <property type="component" value="Unassembled WGS sequence"/>
</dbReference>